<dbReference type="Proteomes" id="UP000199309">
    <property type="component" value="Unassembled WGS sequence"/>
</dbReference>
<dbReference type="STRING" id="349095.SAMN05660299_02500"/>
<proteinExistence type="predicted"/>
<evidence type="ECO:0008006" key="3">
    <source>
        <dbReference type="Google" id="ProtNLM"/>
    </source>
</evidence>
<name>A0A1H0ACZ1_9FIRM</name>
<dbReference type="Gene3D" id="1.10.10.2910">
    <property type="match status" value="1"/>
</dbReference>
<sequence length="107" mass="12622">MMRELNMCMADSIPSFPIDPFKMMRDFGLVYQFMNLKKLEGIYLISENKNDIAVAGINYNRPITRRRFTAAHELCHHLSQIKKKELGIDMEDINLVRQSIDSYEFFL</sequence>
<reference evidence="1 2" key="1">
    <citation type="submission" date="2016-10" db="EMBL/GenBank/DDBJ databases">
        <authorList>
            <person name="de Groot N.N."/>
        </authorList>
    </citation>
    <scope>NUCLEOTIDE SEQUENCE [LARGE SCALE GENOMIC DNA]</scope>
    <source>
        <strain evidence="1 2">DSM 16981</strain>
    </source>
</reference>
<evidence type="ECO:0000313" key="1">
    <source>
        <dbReference type="EMBL" id="SDN31194.1"/>
    </source>
</evidence>
<evidence type="ECO:0000313" key="2">
    <source>
        <dbReference type="Proteomes" id="UP000199309"/>
    </source>
</evidence>
<accession>A0A1H0ACZ1</accession>
<dbReference type="AlphaFoldDB" id="A0A1H0ACZ1"/>
<gene>
    <name evidence="1" type="ORF">SAMN05660299_02500</name>
</gene>
<organism evidence="1 2">
    <name type="scientific">Megasphaera paucivorans</name>
    <dbReference type="NCBI Taxonomy" id="349095"/>
    <lineage>
        <taxon>Bacteria</taxon>
        <taxon>Bacillati</taxon>
        <taxon>Bacillota</taxon>
        <taxon>Negativicutes</taxon>
        <taxon>Veillonellales</taxon>
        <taxon>Veillonellaceae</taxon>
        <taxon>Megasphaera</taxon>
    </lineage>
</organism>
<keyword evidence="2" id="KW-1185">Reference proteome</keyword>
<protein>
    <recommendedName>
        <fullName evidence="3">IrrE N-terminal-like domain-containing protein</fullName>
    </recommendedName>
</protein>
<dbReference type="EMBL" id="FNHQ01000037">
    <property type="protein sequence ID" value="SDN31194.1"/>
    <property type="molecule type" value="Genomic_DNA"/>
</dbReference>